<proteinExistence type="predicted"/>
<sequence length="382" mass="40654">MHRNCSRARAPRAGFTLIELLVVIAIIAILVSLLLPAVQQAREAARRSQCQNNLKQLGLAMHNYHSQHKMFAGMGMGDDRDLSPFVGLLPFLDEGALWEQVSNPQPVTFYTPGDTQRTDFGTNQAGVVRTAYPPFPNSGWGEYRVWDSQLNVLLCPSDGAPKPSPRSWGDTNYAANWGDNAAGVRDGDIRKCRGMFEEEALHGLKAARDGAVNTLLFAEIGRNNGDRAFQGGGLRNVAMGAFDDNGGGTAFGFSNPSLCVDAATDPNSPGRYPAGNADWDGNRGQDWQRNEAFDTGFTTILPPNGPSCTRDGNLNDNSVISAGSYHGGGIQAVMVDGSVQFISDTIDAGDDALPNPVAGPSPYGVWGALGTRSAGDSTEGAF</sequence>
<reference evidence="3 4" key="1">
    <citation type="submission" date="2019-02" db="EMBL/GenBank/DDBJ databases">
        <title>Deep-cultivation of Planctomycetes and their phenomic and genomic characterization uncovers novel biology.</title>
        <authorList>
            <person name="Wiegand S."/>
            <person name="Jogler M."/>
            <person name="Boedeker C."/>
            <person name="Pinto D."/>
            <person name="Vollmers J."/>
            <person name="Rivas-Marin E."/>
            <person name="Kohn T."/>
            <person name="Peeters S.H."/>
            <person name="Heuer A."/>
            <person name="Rast P."/>
            <person name="Oberbeckmann S."/>
            <person name="Bunk B."/>
            <person name="Jeske O."/>
            <person name="Meyerdierks A."/>
            <person name="Storesund J.E."/>
            <person name="Kallscheuer N."/>
            <person name="Luecker S."/>
            <person name="Lage O.M."/>
            <person name="Pohl T."/>
            <person name="Merkel B.J."/>
            <person name="Hornburger P."/>
            <person name="Mueller R.-W."/>
            <person name="Bruemmer F."/>
            <person name="Labrenz M."/>
            <person name="Spormann A.M."/>
            <person name="Op den Camp H."/>
            <person name="Overmann J."/>
            <person name="Amann R."/>
            <person name="Jetten M.S.M."/>
            <person name="Mascher T."/>
            <person name="Medema M.H."/>
            <person name="Devos D.P."/>
            <person name="Kaster A.-K."/>
            <person name="Ovreas L."/>
            <person name="Rohde M."/>
            <person name="Galperin M.Y."/>
            <person name="Jogler C."/>
        </authorList>
    </citation>
    <scope>NUCLEOTIDE SEQUENCE [LARGE SCALE GENOMIC DNA]</scope>
    <source>
        <strain evidence="3 4">CA12</strain>
    </source>
</reference>
<evidence type="ECO:0000313" key="4">
    <source>
        <dbReference type="Proteomes" id="UP000318741"/>
    </source>
</evidence>
<dbReference type="PANTHER" id="PTHR30093:SF2">
    <property type="entry name" value="TYPE II SECRETION SYSTEM PROTEIN H"/>
    <property type="match status" value="1"/>
</dbReference>
<dbReference type="InterPro" id="IPR012902">
    <property type="entry name" value="N_methyl_site"/>
</dbReference>
<dbReference type="Pfam" id="PF07963">
    <property type="entry name" value="N_methyl"/>
    <property type="match status" value="1"/>
</dbReference>
<evidence type="ECO:0000259" key="2">
    <source>
        <dbReference type="Pfam" id="PF07596"/>
    </source>
</evidence>
<protein>
    <submittedName>
        <fullName evidence="3">Putative major pilin subunit</fullName>
    </submittedName>
</protein>
<evidence type="ECO:0000256" key="1">
    <source>
        <dbReference type="SAM" id="Phobius"/>
    </source>
</evidence>
<dbReference type="Proteomes" id="UP000318741">
    <property type="component" value="Chromosome"/>
</dbReference>
<feature type="transmembrane region" description="Helical" evidence="1">
    <location>
        <begin position="12"/>
        <end position="38"/>
    </location>
</feature>
<keyword evidence="1" id="KW-1133">Transmembrane helix</keyword>
<feature type="domain" description="DUF1559" evidence="2">
    <location>
        <begin position="39"/>
        <end position="348"/>
    </location>
</feature>
<dbReference type="Pfam" id="PF07596">
    <property type="entry name" value="SBP_bac_10"/>
    <property type="match status" value="1"/>
</dbReference>
<dbReference type="OrthoDB" id="248923at2"/>
<accession>A0A517P528</accession>
<dbReference type="AlphaFoldDB" id="A0A517P528"/>
<keyword evidence="4" id="KW-1185">Reference proteome</keyword>
<dbReference type="InterPro" id="IPR011453">
    <property type="entry name" value="DUF1559"/>
</dbReference>
<keyword evidence="1" id="KW-0472">Membrane</keyword>
<dbReference type="NCBIfam" id="TIGR04294">
    <property type="entry name" value="pre_pil_HX9DG"/>
    <property type="match status" value="1"/>
</dbReference>
<evidence type="ECO:0000313" key="3">
    <source>
        <dbReference type="EMBL" id="QDT14492.1"/>
    </source>
</evidence>
<dbReference type="EMBL" id="CP036265">
    <property type="protein sequence ID" value="QDT14492.1"/>
    <property type="molecule type" value="Genomic_DNA"/>
</dbReference>
<name>A0A517P528_9PLAN</name>
<dbReference type="NCBIfam" id="TIGR02532">
    <property type="entry name" value="IV_pilin_GFxxxE"/>
    <property type="match status" value="1"/>
</dbReference>
<dbReference type="KEGG" id="acaf:CA12_05660"/>
<keyword evidence="1" id="KW-0812">Transmembrane</keyword>
<organism evidence="3 4">
    <name type="scientific">Alienimonas californiensis</name>
    <dbReference type="NCBI Taxonomy" id="2527989"/>
    <lineage>
        <taxon>Bacteria</taxon>
        <taxon>Pseudomonadati</taxon>
        <taxon>Planctomycetota</taxon>
        <taxon>Planctomycetia</taxon>
        <taxon>Planctomycetales</taxon>
        <taxon>Planctomycetaceae</taxon>
        <taxon>Alienimonas</taxon>
    </lineage>
</organism>
<gene>
    <name evidence="3" type="ORF">CA12_05660</name>
</gene>
<dbReference type="InterPro" id="IPR045584">
    <property type="entry name" value="Pilin-like"/>
</dbReference>
<dbReference type="InterPro" id="IPR027558">
    <property type="entry name" value="Pre_pil_HX9DG_C"/>
</dbReference>
<dbReference type="SUPFAM" id="SSF54523">
    <property type="entry name" value="Pili subunits"/>
    <property type="match status" value="1"/>
</dbReference>
<dbReference type="Gene3D" id="3.30.700.10">
    <property type="entry name" value="Glycoprotein, Type 4 Pilin"/>
    <property type="match status" value="1"/>
</dbReference>
<dbReference type="PANTHER" id="PTHR30093">
    <property type="entry name" value="GENERAL SECRETION PATHWAY PROTEIN G"/>
    <property type="match status" value="1"/>
</dbReference>
<dbReference type="RefSeq" id="WP_145357372.1">
    <property type="nucleotide sequence ID" value="NZ_CP036265.1"/>
</dbReference>
<dbReference type="PROSITE" id="PS00409">
    <property type="entry name" value="PROKAR_NTER_METHYL"/>
    <property type="match status" value="1"/>
</dbReference>